<organism evidence="4 5">
    <name type="scientific">Amborella trichopoda</name>
    <dbReference type="NCBI Taxonomy" id="13333"/>
    <lineage>
        <taxon>Eukaryota</taxon>
        <taxon>Viridiplantae</taxon>
        <taxon>Streptophyta</taxon>
        <taxon>Embryophyta</taxon>
        <taxon>Tracheophyta</taxon>
        <taxon>Spermatophyta</taxon>
        <taxon>Magnoliopsida</taxon>
        <taxon>Amborellales</taxon>
        <taxon>Amborellaceae</taxon>
        <taxon>Amborella</taxon>
    </lineage>
</organism>
<reference evidence="5" key="1">
    <citation type="journal article" date="2013" name="Science">
        <title>The Amborella genome and the evolution of flowering plants.</title>
        <authorList>
            <consortium name="Amborella Genome Project"/>
        </authorList>
    </citation>
    <scope>NUCLEOTIDE SEQUENCE [LARGE SCALE GENOMIC DNA]</scope>
</reference>
<dbReference type="PANTHER" id="PTHR47939">
    <property type="entry name" value="MEMBRANE-ASSOCIATED SALT-INDUCIBLE PROTEIN-LIKE"/>
    <property type="match status" value="1"/>
</dbReference>
<keyword evidence="5" id="KW-1185">Reference proteome</keyword>
<dbReference type="PANTHER" id="PTHR47939:SF1">
    <property type="entry name" value="OS04G0684500 PROTEIN"/>
    <property type="match status" value="1"/>
</dbReference>
<evidence type="ECO:0000256" key="3">
    <source>
        <dbReference type="PROSITE-ProRule" id="PRU00708"/>
    </source>
</evidence>
<dbReference type="Pfam" id="PF13041">
    <property type="entry name" value="PPR_2"/>
    <property type="match status" value="2"/>
</dbReference>
<evidence type="ECO:0000313" key="5">
    <source>
        <dbReference type="Proteomes" id="UP000017836"/>
    </source>
</evidence>
<dbReference type="PROSITE" id="PS51375">
    <property type="entry name" value="PPR"/>
    <property type="match status" value="1"/>
</dbReference>
<dbReference type="Proteomes" id="UP000017836">
    <property type="component" value="Unassembled WGS sequence"/>
</dbReference>
<dbReference type="EMBL" id="KI392980">
    <property type="protein sequence ID" value="ERN09473.1"/>
    <property type="molecule type" value="Genomic_DNA"/>
</dbReference>
<evidence type="ECO:0000256" key="1">
    <source>
        <dbReference type="ARBA" id="ARBA00007626"/>
    </source>
</evidence>
<dbReference type="Gene3D" id="1.25.40.10">
    <property type="entry name" value="Tetratricopeptide repeat domain"/>
    <property type="match status" value="1"/>
</dbReference>
<accession>W1PN33</accession>
<dbReference type="eggNOG" id="KOG4197">
    <property type="taxonomic scope" value="Eukaryota"/>
</dbReference>
<evidence type="ECO:0000256" key="2">
    <source>
        <dbReference type="ARBA" id="ARBA00022737"/>
    </source>
</evidence>
<dbReference type="Gramene" id="ERN09473">
    <property type="protein sequence ID" value="ERN09473"/>
    <property type="gene ID" value="AMTR_s00029p00104630"/>
</dbReference>
<dbReference type="InterPro" id="IPR050667">
    <property type="entry name" value="PPR-containing_protein"/>
</dbReference>
<evidence type="ECO:0008006" key="6">
    <source>
        <dbReference type="Google" id="ProtNLM"/>
    </source>
</evidence>
<protein>
    <recommendedName>
        <fullName evidence="6">Pentacotripeptide-repeat region of PRORP domain-containing protein</fullName>
    </recommendedName>
</protein>
<evidence type="ECO:0000313" key="4">
    <source>
        <dbReference type="EMBL" id="ERN09473.1"/>
    </source>
</evidence>
<gene>
    <name evidence="4" type="ORF">AMTR_s00029p00104630</name>
</gene>
<dbReference type="AlphaFoldDB" id="W1PN33"/>
<dbReference type="HOGENOM" id="CLU_1637683_0_0_1"/>
<comment type="similarity">
    <text evidence="1">Belongs to the PPR family. P subfamily.</text>
</comment>
<proteinExistence type="inferred from homology"/>
<sequence>MVGQAIKPFYQMDKLEIPCSVDSFNAVLTACKDAGILKSLKRWKRGKWRLPRIIYTILINVLYKSNNSEEAEKIWDEMVKVGCSPDAAAYNPRVSYIDESNCRNGSFRCYAQCHHLQFAPDVLQNGEIEGANRTFKEMEKKGSSPNDFSFTVFLHFLCKTRG</sequence>
<dbReference type="InterPro" id="IPR011990">
    <property type="entry name" value="TPR-like_helical_dom_sf"/>
</dbReference>
<keyword evidence="2" id="KW-0677">Repeat</keyword>
<dbReference type="InterPro" id="IPR002885">
    <property type="entry name" value="PPR_rpt"/>
</dbReference>
<dbReference type="NCBIfam" id="TIGR00756">
    <property type="entry name" value="PPR"/>
    <property type="match status" value="1"/>
</dbReference>
<feature type="repeat" description="PPR" evidence="3">
    <location>
        <begin position="51"/>
        <end position="85"/>
    </location>
</feature>
<name>W1PN33_AMBTC</name>